<dbReference type="InterPro" id="IPR009297">
    <property type="entry name" value="DUF952"/>
</dbReference>
<dbReference type="SUPFAM" id="SSF56399">
    <property type="entry name" value="ADP-ribosylation"/>
    <property type="match status" value="1"/>
</dbReference>
<dbReference type="eggNOG" id="COG3502">
    <property type="taxonomic scope" value="Bacteria"/>
</dbReference>
<keyword evidence="4" id="KW-1185">Reference proteome</keyword>
<evidence type="ECO:0000313" key="5">
    <source>
        <dbReference type="Proteomes" id="UP000215043"/>
    </source>
</evidence>
<organism evidence="2 5">
    <name type="scientific">Actinopolyspora erythraea</name>
    <dbReference type="NCBI Taxonomy" id="414996"/>
    <lineage>
        <taxon>Bacteria</taxon>
        <taxon>Bacillati</taxon>
        <taxon>Actinomycetota</taxon>
        <taxon>Actinomycetes</taxon>
        <taxon>Actinopolysporales</taxon>
        <taxon>Actinopolysporaceae</taxon>
        <taxon>Actinopolyspora</taxon>
    </lineage>
</organism>
<sequence>MNTSTVFHLLSSESYHSTTGEPITATSLEREGFVHCSPDAETTLAVANSLYRSTEEQLVLLELDAASLSAPVRWEAPAPFPPEGVPAGTLFPHVYGALDRAAIRGVSYARRDTDGRFVSFESRGEIAERLDLLPHPEGGWYRRTWTCAQTSRPEGRGVRPSATAIYYLLPAGQRSRWHRVESDELWMWHSGPALLLRDAGRGREPEERTGAVTLGPDLPGGQVPQSLVPADSWQCAENTGDTDTLVSCVVSPGFDFADFQMI</sequence>
<dbReference type="Proteomes" id="UP000029737">
    <property type="component" value="Unassembled WGS sequence"/>
</dbReference>
<dbReference type="CDD" id="cd06121">
    <property type="entry name" value="cupin_YML079wp"/>
    <property type="match status" value="1"/>
</dbReference>
<dbReference type="InterPro" id="IPR009327">
    <property type="entry name" value="Cupin_DUF985"/>
</dbReference>
<dbReference type="EMBL" id="CP022752">
    <property type="protein sequence ID" value="ASU79457.1"/>
    <property type="molecule type" value="Genomic_DNA"/>
</dbReference>
<dbReference type="Gene3D" id="2.60.120.10">
    <property type="entry name" value="Jelly Rolls"/>
    <property type="match status" value="1"/>
</dbReference>
<evidence type="ECO:0000313" key="2">
    <source>
        <dbReference type="EMBL" id="ASU79457.1"/>
    </source>
</evidence>
<dbReference type="SUPFAM" id="SSF51182">
    <property type="entry name" value="RmlC-like cupins"/>
    <property type="match status" value="1"/>
</dbReference>
<protein>
    <recommendedName>
        <fullName evidence="1">DUF985 domain-containing protein</fullName>
    </recommendedName>
</protein>
<evidence type="ECO:0000259" key="1">
    <source>
        <dbReference type="Pfam" id="PF06172"/>
    </source>
</evidence>
<feature type="domain" description="DUF985" evidence="1">
    <location>
        <begin position="125"/>
        <end position="261"/>
    </location>
</feature>
<gene>
    <name evidence="2" type="ORF">CDG81_15555</name>
    <name evidence="3" type="ORF">IL38_14200</name>
</gene>
<reference evidence="3 4" key="1">
    <citation type="journal article" date="2014" name="PLoS ONE">
        <title>Identification and Characterization of a New Erythromycin Biosynthetic Gene Cluster in Actinopolyspora erythraea YIM90600, a Novel Erythronolide-Producing Halophilic Actinomycete Isolated from Salt Field.</title>
        <authorList>
            <person name="Chen D."/>
            <person name="Feng J."/>
            <person name="Huang L."/>
            <person name="Zhang Q."/>
            <person name="Wu J."/>
            <person name="Zhu X."/>
            <person name="Duan Y."/>
            <person name="Xu Z."/>
        </authorList>
    </citation>
    <scope>NUCLEOTIDE SEQUENCE [LARGE SCALE GENOMIC DNA]</scope>
    <source>
        <strain evidence="3 4">YIM90600</strain>
    </source>
</reference>
<dbReference type="eggNOG" id="COG3542">
    <property type="taxonomic scope" value="Bacteria"/>
</dbReference>
<dbReference type="Pfam" id="PF06172">
    <property type="entry name" value="Cupin_5"/>
    <property type="match status" value="1"/>
</dbReference>
<dbReference type="PANTHER" id="PTHR33387:SF3">
    <property type="entry name" value="DUF985 DOMAIN-CONTAINING PROTEIN"/>
    <property type="match status" value="1"/>
</dbReference>
<dbReference type="HOGENOM" id="CLU_1069141_0_0_11"/>
<name>A0A099D404_9ACTN</name>
<dbReference type="InterPro" id="IPR039935">
    <property type="entry name" value="YML079W-like"/>
</dbReference>
<dbReference type="EMBL" id="JPMV01000025">
    <property type="protein sequence ID" value="KGI80918.1"/>
    <property type="molecule type" value="Genomic_DNA"/>
</dbReference>
<dbReference type="Proteomes" id="UP000215043">
    <property type="component" value="Chromosome"/>
</dbReference>
<evidence type="ECO:0000313" key="3">
    <source>
        <dbReference type="EMBL" id="KGI80918.1"/>
    </source>
</evidence>
<dbReference type="InterPro" id="IPR011051">
    <property type="entry name" value="RmlC_Cupin_sf"/>
</dbReference>
<evidence type="ECO:0000313" key="4">
    <source>
        <dbReference type="Proteomes" id="UP000029737"/>
    </source>
</evidence>
<dbReference type="PANTHER" id="PTHR33387">
    <property type="entry name" value="RMLC-LIKE JELLY ROLL FOLD PROTEIN"/>
    <property type="match status" value="1"/>
</dbReference>
<dbReference type="AlphaFoldDB" id="A0A099D404"/>
<dbReference type="OrthoDB" id="9798288at2"/>
<proteinExistence type="predicted"/>
<dbReference type="InterPro" id="IPR014710">
    <property type="entry name" value="RmlC-like_jellyroll"/>
</dbReference>
<accession>A0A099D404</accession>
<dbReference type="Pfam" id="PF06108">
    <property type="entry name" value="DUF952"/>
    <property type="match status" value="1"/>
</dbReference>
<reference evidence="2 5" key="2">
    <citation type="submission" date="2017-08" db="EMBL/GenBank/DDBJ databases">
        <title>The complete genome sequence of moderately halophilic actinomycete Actinopolyspora erythraea YIM 90600, the producer of novel erythromycin, novel actinopolysporins A-C and tubercidin.</title>
        <authorList>
            <person name="Yin M."/>
            <person name="Tang S."/>
        </authorList>
    </citation>
    <scope>NUCLEOTIDE SEQUENCE [LARGE SCALE GENOMIC DNA]</scope>
    <source>
        <strain evidence="2 5">YIM 90600</strain>
    </source>
</reference>
<dbReference type="KEGG" id="aey:CDG81_15555"/>
<dbReference type="Gene3D" id="3.20.170.20">
    <property type="entry name" value="Protein of unknown function DUF952"/>
    <property type="match status" value="1"/>
</dbReference>
<dbReference type="RefSeq" id="WP_043574420.1">
    <property type="nucleotide sequence ID" value="NZ_CP022752.1"/>
</dbReference>